<proteinExistence type="predicted"/>
<dbReference type="CDD" id="cd03801">
    <property type="entry name" value="GT4_PimA-like"/>
    <property type="match status" value="1"/>
</dbReference>
<name>A0A381ZIT4_9ZZZZ</name>
<dbReference type="GO" id="GO:0016757">
    <property type="term" value="F:glycosyltransferase activity"/>
    <property type="evidence" value="ECO:0007669"/>
    <property type="project" value="InterPro"/>
</dbReference>
<reference evidence="2" key="1">
    <citation type="submission" date="2018-05" db="EMBL/GenBank/DDBJ databases">
        <authorList>
            <person name="Lanie J.A."/>
            <person name="Ng W.-L."/>
            <person name="Kazmierczak K.M."/>
            <person name="Andrzejewski T.M."/>
            <person name="Davidsen T.M."/>
            <person name="Wayne K.J."/>
            <person name="Tettelin H."/>
            <person name="Glass J.I."/>
            <person name="Rusch D."/>
            <person name="Podicherti R."/>
            <person name="Tsui H.-C.T."/>
            <person name="Winkler M.E."/>
        </authorList>
    </citation>
    <scope>NUCLEOTIDE SEQUENCE</scope>
</reference>
<feature type="domain" description="Glycosyl transferase family 1" evidence="1">
    <location>
        <begin position="192"/>
        <end position="331"/>
    </location>
</feature>
<dbReference type="PANTHER" id="PTHR12526:SF637">
    <property type="entry name" value="GLYCOSYLTRANSFERASE EPSF-RELATED"/>
    <property type="match status" value="1"/>
</dbReference>
<organism evidence="2">
    <name type="scientific">marine metagenome</name>
    <dbReference type="NCBI Taxonomy" id="408172"/>
    <lineage>
        <taxon>unclassified sequences</taxon>
        <taxon>metagenomes</taxon>
        <taxon>ecological metagenomes</taxon>
    </lineage>
</organism>
<sequence length="358" mass="41409">MKLLIAYGDENKFFHLKEFGMALSKLGVECKFIKDTDYVVGFPSKKIAKVIAGNKKLKKLIKEFSPDAVFVDRQNKFGLEIIKNNIPLFVYLRGNIWLEHKWAKETIYKDPIMRTVANQRHKIANEVFAKCDGVFMTADYLHDVIKEHHPNARTFHFLEGLDTSRWYPSKGMKLKHPCVGLLQHAFVWGKTKEMLVLKKAIKSMPNVHFYWVGFGQYQEHVLQELNAFDNFHWLGKFPWEEYPENVRQFLTEIDIYALATGIDTTPLSCREAMSMQKPIIASNVGGIPEMIYDGKTGFLIDEGNAEQWIEKISFILENEMAAKEMGKAARKLIIEKFNWDTLAKNFLTTVHPIIKGKK</sequence>
<evidence type="ECO:0000313" key="2">
    <source>
        <dbReference type="EMBL" id="SVA89185.1"/>
    </source>
</evidence>
<gene>
    <name evidence="2" type="ORF">METZ01_LOCUS142039</name>
</gene>
<dbReference type="EMBL" id="UINC01021507">
    <property type="protein sequence ID" value="SVA89185.1"/>
    <property type="molecule type" value="Genomic_DNA"/>
</dbReference>
<accession>A0A381ZIT4</accession>
<evidence type="ECO:0000259" key="1">
    <source>
        <dbReference type="Pfam" id="PF00534"/>
    </source>
</evidence>
<dbReference type="SUPFAM" id="SSF53756">
    <property type="entry name" value="UDP-Glycosyltransferase/glycogen phosphorylase"/>
    <property type="match status" value="1"/>
</dbReference>
<dbReference type="Pfam" id="PF00534">
    <property type="entry name" value="Glycos_transf_1"/>
    <property type="match status" value="1"/>
</dbReference>
<dbReference type="Gene3D" id="3.40.50.2000">
    <property type="entry name" value="Glycogen Phosphorylase B"/>
    <property type="match status" value="2"/>
</dbReference>
<dbReference type="InterPro" id="IPR001296">
    <property type="entry name" value="Glyco_trans_1"/>
</dbReference>
<dbReference type="PANTHER" id="PTHR12526">
    <property type="entry name" value="GLYCOSYLTRANSFERASE"/>
    <property type="match status" value="1"/>
</dbReference>
<protein>
    <recommendedName>
        <fullName evidence="1">Glycosyl transferase family 1 domain-containing protein</fullName>
    </recommendedName>
</protein>
<dbReference type="AlphaFoldDB" id="A0A381ZIT4"/>